<dbReference type="InterPro" id="IPR009081">
    <property type="entry name" value="PP-bd_ACP"/>
</dbReference>
<dbReference type="GO" id="GO:0005737">
    <property type="term" value="C:cytoplasm"/>
    <property type="evidence" value="ECO:0007669"/>
    <property type="project" value="TreeGrafter"/>
</dbReference>
<dbReference type="Gene3D" id="3.30.300.30">
    <property type="match status" value="1"/>
</dbReference>
<dbReference type="Pfam" id="PF00668">
    <property type="entry name" value="Condensation"/>
    <property type="match status" value="2"/>
</dbReference>
<dbReference type="Pfam" id="PF00501">
    <property type="entry name" value="AMP-binding"/>
    <property type="match status" value="2"/>
</dbReference>
<dbReference type="InterPro" id="IPR020806">
    <property type="entry name" value="PKS_PP-bd"/>
</dbReference>
<dbReference type="SUPFAM" id="SSF56801">
    <property type="entry name" value="Acetyl-CoA synthetase-like"/>
    <property type="match status" value="2"/>
</dbReference>
<keyword evidence="2" id="KW-0597">Phosphoprotein</keyword>
<keyword evidence="4" id="KW-0436">Ligase</keyword>
<dbReference type="Gene3D" id="3.40.50.1820">
    <property type="entry name" value="alpha/beta hydrolase"/>
    <property type="match status" value="1"/>
</dbReference>
<dbReference type="InterPro" id="IPR045851">
    <property type="entry name" value="AMP-bd_C_sf"/>
</dbReference>
<dbReference type="InterPro" id="IPR020845">
    <property type="entry name" value="AMP-binding_CS"/>
</dbReference>
<dbReference type="PATRIC" id="fig|43658.6.peg.2448"/>
<dbReference type="Proteomes" id="UP000036850">
    <property type="component" value="Unassembled WGS sequence"/>
</dbReference>
<evidence type="ECO:0000256" key="1">
    <source>
        <dbReference type="ARBA" id="ARBA00022450"/>
    </source>
</evidence>
<sequence>MNNNNKLTEDKGMMLTSAQLDIYLDQKRYPSSPNYNIGGVIRITETICESSFQQAMAQLVAENDVFHLYFSEVAGEPKQCRAQVPCKFEFLDFSTFTQASEQAKHFVNQQLLTPFDLSEPGLYRAFLLKLADEEYWYVPVAHHLITDGFGYSNWFDTLFRYYLAIAQGNGDALSIPLTQYDQVIEYMNEQLDTSEQTTQYWQQKFSRQLPDRMFVPKQLNNPHKHDSFLSQHAIAQSDYAGLCALAKSMGVRVHHLFMSAIACYLNLQYQTSDIVLALPFHNRDKVTARAIGGIVSVLPMRFSIDQQWSMVDLAAEIRTQMRDVSKFKKYPVGKIVEHARQLKPDLERLFDVQFNYQKLDYKYADGRINAESEFIPPGTETTPLLFNLCEYGDHQDVILQVEANRAFFDESDVARLFERLFTIMDGMRHNPQQRIAGFNFFNEQDYRVYQTLNSHTESSDVTSIVQCFNHHVAEHPDHVALEVGESTLTYRALSNRAAQVAEVFQSHGIKRGDRLGLCLDRNEDMVATLLACLSLGVTYVPLDPAYPLERLTFMFTDSQAVMLVTDSRLATQVPLGAQRTLLIDKLLSGASAPAERTLTVQAERETLEAYILYTSGSTGRPKGTLIAQHSLDNLICGTARRLGLDQSCHCLATTTIGFDISTLEIYGPLTVGGKITLVSHQIGKDALKLAPYADARDYTLFQCTPTMWQALVEAGWQGNQGATLITVGEPLYPALADQMLVRSQRVINAYGPTEATVYSLVDEVRRDVDGTPSCRLARSLPNYRHFVVDSRDQLAPVGVSGELCIAGDGLALEYIGRPDVTEAQFVHLPAVASERLYRTGDLVTLNSEGEIEYQGRIDHQVKIRGYRIELGEIEEKLAQLNGVKLAVVTTVGERGCDVKLAAYVIMEPGIGFDVEAARTELATELPNFMLPHFYTEMDAFPLTSSGKVDRKALPEPSHREVEFVAAETDTEAQLCTIWQSLFERDVLSVTHNFFELGGHSLLAMKMFGQIRQSMQVDLPLASIFEQPTIRQLADKIEVMRTEQSQQSRVRPLVKSDLESGHPLSRSQLSMWLIDKLSYGTAQYNMPGVFSITGALQVSALQTALAQLVKRHEVLRTVLIDDAVTAKQYVLEDYSFDVPVIDVSGKQDVMSCVEHFVEAEANMPFQLDVGLKIRAKIIKTAPEHHFLLLTLHHIAADGWSINILTEELEALYRGVLRNEAAELPTLDIQYKDYAHWQHQNIQDGSLDGQLEHWLSFLAEHPQVHGLPLDFPRPVQPSFEGRSYKLNIDSQLRSQLQTFCQRKDMTPFMVLQLVYALLVAEQSGETDILIGTPVAGRNHPDIEGLIGCFTNSLVLRNQIDLNRPLDALLTDSKQAVMSAFDNQDVPFELLVERLNPERNSSYNPIFQLWFVYHSQQFNPLTLDSLQVDLVEPHSPSVKFDLSLSVYEQDTSLTLDWEYRPELFKADTIAQYAVRFKGILQWLLNESDTAHPPMRTAKPDIDLPAVEQGVFAARVAANGAAFPQATVVVDEEQVLSQQAIFAKVRRMRAYLNTQGVKPGQAVGVCLDHGLALLVTQMACLFSGTTFVGLDPDSDMQTTDEVIARFNLDFAITQRHLGSFLADTSVQVIDTSEALAFKAPARVCEPETRLHTQPVCILNPASDNEVVLTQQDLLLLSDKLAAELGPQQGWVNKFIWNASVSFDCSLMGLCLMSLGFELHVVDTKTRYSITQLNEYLTSQRVNLIELTPGYLNLMHSQTGLTFSHRTDLLINGTEVNARLTEILAQYQATSDAKVIAVNTLFEEFRLVKLNQSSAKAQQVGSVGLTQTWGAQLRGRIMEVLHDIYAAVLKKDRVNVDTGFYELGGNPLQVKGLCSSCEQHFKAGLSVSALASGPSVSQLAELISTIFINQSVAGTTITATTSAQTLRK</sequence>
<dbReference type="GO" id="GO:0072330">
    <property type="term" value="P:monocarboxylic acid biosynthetic process"/>
    <property type="evidence" value="ECO:0007669"/>
    <property type="project" value="UniProtKB-ARBA"/>
</dbReference>
<evidence type="ECO:0000256" key="2">
    <source>
        <dbReference type="ARBA" id="ARBA00022553"/>
    </source>
</evidence>
<dbReference type="Gene3D" id="3.30.559.10">
    <property type="entry name" value="Chloramphenicol acetyltransferase-like domain"/>
    <property type="match status" value="2"/>
</dbReference>
<dbReference type="PROSITE" id="PS50075">
    <property type="entry name" value="CARRIER"/>
    <property type="match status" value="1"/>
</dbReference>
<proteinExistence type="predicted"/>
<dbReference type="Gene3D" id="2.30.38.10">
    <property type="entry name" value="Luciferase, Domain 3"/>
    <property type="match status" value="1"/>
</dbReference>
<reference evidence="5" key="1">
    <citation type="submission" date="2015-07" db="EMBL/GenBank/DDBJ databases">
        <title>Draft genome sequence of a Pseudoalteromonas rubra strain, OCN096, isolated from Kaneohe Bay, Oahu, Hawaii.</title>
        <authorList>
            <person name="Beurmann S."/>
            <person name="Ushijima B."/>
            <person name="Belcaid M."/>
            <person name="Callahan S.M."/>
            <person name="Aeby G.S."/>
        </authorList>
    </citation>
    <scope>NUCLEOTIDE SEQUENCE [LARGE SCALE GENOMIC DNA]</scope>
    <source>
        <strain evidence="5">OCN096</strain>
    </source>
</reference>
<dbReference type="GO" id="GO:0031177">
    <property type="term" value="F:phosphopantetheine binding"/>
    <property type="evidence" value="ECO:0007669"/>
    <property type="project" value="InterPro"/>
</dbReference>
<dbReference type="CDD" id="cd19531">
    <property type="entry name" value="LCL_NRPS-like"/>
    <property type="match status" value="1"/>
</dbReference>
<dbReference type="EMBL" id="LFZX01000005">
    <property type="protein sequence ID" value="KNC69025.1"/>
    <property type="molecule type" value="Genomic_DNA"/>
</dbReference>
<dbReference type="InterPro" id="IPR010071">
    <property type="entry name" value="AA_adenyl_dom"/>
</dbReference>
<evidence type="ECO:0000313" key="4">
    <source>
        <dbReference type="EMBL" id="KNC69025.1"/>
    </source>
</evidence>
<dbReference type="GO" id="GO:0044550">
    <property type="term" value="P:secondary metabolite biosynthetic process"/>
    <property type="evidence" value="ECO:0007669"/>
    <property type="project" value="TreeGrafter"/>
</dbReference>
<dbReference type="PANTHER" id="PTHR45527:SF1">
    <property type="entry name" value="FATTY ACID SYNTHASE"/>
    <property type="match status" value="1"/>
</dbReference>
<dbReference type="SUPFAM" id="SSF47336">
    <property type="entry name" value="ACP-like"/>
    <property type="match status" value="2"/>
</dbReference>
<protein>
    <submittedName>
        <fullName evidence="4">Long-chain fatty acid--CoA ligase</fullName>
    </submittedName>
</protein>
<gene>
    <name evidence="4" type="ORF">AC626_01480</name>
</gene>
<name>A0A0L0EX67_9GAMM</name>
<dbReference type="InterPro" id="IPR036736">
    <property type="entry name" value="ACP-like_sf"/>
</dbReference>
<dbReference type="InterPro" id="IPR023213">
    <property type="entry name" value="CAT-like_dom_sf"/>
</dbReference>
<dbReference type="InterPro" id="IPR000873">
    <property type="entry name" value="AMP-dep_synth/lig_dom"/>
</dbReference>
<dbReference type="InterPro" id="IPR029058">
    <property type="entry name" value="AB_hydrolase_fold"/>
</dbReference>
<dbReference type="PANTHER" id="PTHR45527">
    <property type="entry name" value="NONRIBOSOMAL PEPTIDE SYNTHETASE"/>
    <property type="match status" value="1"/>
</dbReference>
<dbReference type="PROSITE" id="PS00455">
    <property type="entry name" value="AMP_BINDING"/>
    <property type="match status" value="1"/>
</dbReference>
<dbReference type="NCBIfam" id="TIGR01733">
    <property type="entry name" value="AA-adenyl-dom"/>
    <property type="match status" value="1"/>
</dbReference>
<organism evidence="4 5">
    <name type="scientific">Pseudoalteromonas rubra</name>
    <dbReference type="NCBI Taxonomy" id="43658"/>
    <lineage>
        <taxon>Bacteria</taxon>
        <taxon>Pseudomonadati</taxon>
        <taxon>Pseudomonadota</taxon>
        <taxon>Gammaproteobacteria</taxon>
        <taxon>Alteromonadales</taxon>
        <taxon>Pseudoalteromonadaceae</taxon>
        <taxon>Pseudoalteromonas</taxon>
    </lineage>
</organism>
<dbReference type="OrthoDB" id="6297021at2"/>
<feature type="domain" description="Carrier" evidence="3">
    <location>
        <begin position="965"/>
        <end position="1040"/>
    </location>
</feature>
<accession>A0A0L0EX67</accession>
<dbReference type="InterPro" id="IPR001242">
    <property type="entry name" value="Condensation_dom"/>
</dbReference>
<dbReference type="FunFam" id="1.10.1200.10:FF:000016">
    <property type="entry name" value="Non-ribosomal peptide synthase"/>
    <property type="match status" value="1"/>
</dbReference>
<dbReference type="SMART" id="SM00823">
    <property type="entry name" value="PKS_PP"/>
    <property type="match status" value="2"/>
</dbReference>
<comment type="caution">
    <text evidence="4">The sequence shown here is derived from an EMBL/GenBank/DDBJ whole genome shotgun (WGS) entry which is preliminary data.</text>
</comment>
<keyword evidence="1" id="KW-0596">Phosphopantetheine</keyword>
<dbReference type="Pfam" id="PF00550">
    <property type="entry name" value="PP-binding"/>
    <property type="match status" value="2"/>
</dbReference>
<dbReference type="SUPFAM" id="SSF52777">
    <property type="entry name" value="CoA-dependent acyltransferases"/>
    <property type="match status" value="4"/>
</dbReference>
<dbReference type="Gene3D" id="3.40.50.980">
    <property type="match status" value="4"/>
</dbReference>
<dbReference type="Gene3D" id="1.10.1200.10">
    <property type="entry name" value="ACP-like"/>
    <property type="match status" value="1"/>
</dbReference>
<evidence type="ECO:0000313" key="5">
    <source>
        <dbReference type="Proteomes" id="UP000036850"/>
    </source>
</evidence>
<dbReference type="Gene3D" id="3.30.559.30">
    <property type="entry name" value="Nonribosomal peptide synthetase, condensation domain"/>
    <property type="match status" value="2"/>
</dbReference>
<dbReference type="GO" id="GO:0043041">
    <property type="term" value="P:amino acid activation for nonribosomal peptide biosynthetic process"/>
    <property type="evidence" value="ECO:0007669"/>
    <property type="project" value="TreeGrafter"/>
</dbReference>
<evidence type="ECO:0000259" key="3">
    <source>
        <dbReference type="PROSITE" id="PS50075"/>
    </source>
</evidence>
<dbReference type="GO" id="GO:0016874">
    <property type="term" value="F:ligase activity"/>
    <property type="evidence" value="ECO:0007669"/>
    <property type="project" value="UniProtKB-KW"/>
</dbReference>